<evidence type="ECO:0000313" key="8">
    <source>
        <dbReference type="Proteomes" id="UP000255024"/>
    </source>
</evidence>
<dbReference type="Gene3D" id="3.30.1330.60">
    <property type="entry name" value="OmpA-like domain"/>
    <property type="match status" value="1"/>
</dbReference>
<dbReference type="Gene3D" id="2.60.40.1120">
    <property type="entry name" value="Carboxypeptidase-like, regulatory domain"/>
    <property type="match status" value="1"/>
</dbReference>
<dbReference type="InterPro" id="IPR011659">
    <property type="entry name" value="WD40"/>
</dbReference>
<dbReference type="AlphaFoldDB" id="A0A378U305"/>
<dbReference type="Proteomes" id="UP000255024">
    <property type="component" value="Unassembled WGS sequence"/>
</dbReference>
<feature type="domain" description="OmpA-like" evidence="6">
    <location>
        <begin position="536"/>
        <end position="657"/>
    </location>
</feature>
<evidence type="ECO:0000256" key="1">
    <source>
        <dbReference type="ARBA" id="ARBA00004442"/>
    </source>
</evidence>
<dbReference type="CDD" id="cd07185">
    <property type="entry name" value="OmpA_C-like"/>
    <property type="match status" value="1"/>
</dbReference>
<keyword evidence="2 4" id="KW-0472">Membrane</keyword>
<dbReference type="PRINTS" id="PR01021">
    <property type="entry name" value="OMPADOMAIN"/>
</dbReference>
<gene>
    <name evidence="7" type="primary">oprF_9</name>
    <name evidence="7" type="ORF">NCTC11179_03013</name>
</gene>
<dbReference type="PROSITE" id="PS51123">
    <property type="entry name" value="OMPA_2"/>
    <property type="match status" value="1"/>
</dbReference>
<evidence type="ECO:0000313" key="7">
    <source>
        <dbReference type="EMBL" id="STZ69507.1"/>
    </source>
</evidence>
<comment type="subcellular location">
    <subcellularLocation>
        <location evidence="1">Cell outer membrane</location>
    </subcellularLocation>
</comment>
<reference evidence="7 8" key="1">
    <citation type="submission" date="2018-06" db="EMBL/GenBank/DDBJ databases">
        <authorList>
            <consortium name="Pathogen Informatics"/>
            <person name="Doyle S."/>
        </authorList>
    </citation>
    <scope>NUCLEOTIDE SEQUENCE [LARGE SCALE GENOMIC DNA]</scope>
    <source>
        <strain evidence="7 8">NCTC11179</strain>
    </source>
</reference>
<dbReference type="Pfam" id="PF07676">
    <property type="entry name" value="PD40"/>
    <property type="match status" value="2"/>
</dbReference>
<dbReference type="PANTHER" id="PTHR30329">
    <property type="entry name" value="STATOR ELEMENT OF FLAGELLAR MOTOR COMPLEX"/>
    <property type="match status" value="1"/>
</dbReference>
<evidence type="ECO:0000256" key="4">
    <source>
        <dbReference type="PROSITE-ProRule" id="PRU00473"/>
    </source>
</evidence>
<dbReference type="Gene3D" id="1.25.40.10">
    <property type="entry name" value="Tetratricopeptide repeat domain"/>
    <property type="match status" value="1"/>
</dbReference>
<evidence type="ECO:0000256" key="3">
    <source>
        <dbReference type="ARBA" id="ARBA00023237"/>
    </source>
</evidence>
<dbReference type="EMBL" id="UGQL01000002">
    <property type="protein sequence ID" value="STZ69507.1"/>
    <property type="molecule type" value="Genomic_DNA"/>
</dbReference>
<dbReference type="SUPFAM" id="SSF49478">
    <property type="entry name" value="Cna protein B-type domain"/>
    <property type="match status" value="1"/>
</dbReference>
<keyword evidence="8" id="KW-1185">Reference proteome</keyword>
<accession>A0A378U305</accession>
<sequence>MQKRLVKLLVLSSIALTTSIGWAQERRENKADQKFEKYEYINAIEIYEKAVEKGFKSVNTLQKLGDAYYFNGKLTEANKWYEELFQFAKENQASIGSEYYYRYAQTLRAMQQYEEADAYMTKFTALEQTDSRAQLFEANKNNYRTDIEKRSNRYEVEALQINSEYSDYGAAIFKDQLIYTSARASNDVSGNKVHKWTNEAYTSLYASKIKQDGTFEEPHTFFNGDGKDINQSTAVFTKDGKTMYFTQNASATKDEIQQNRFKNALLQLFKSTFQEDGTWSKPVALTINDAKANNAHPALTPDDKWLYFVSDRSGSIGQSDLFRVAILEDGSFAKVENVGKQINTEGRETFPFISSDFMLYFSTDGRPGLGGLDIFMAKMNVDGSFGTVTNIGEPMNSPADDFGYYFDPKTKKGFVSSNRAGGTGGDDIYFVQEKKEIICKQSIAGWVFNASTRESLAHAKITVYDATYTVLDSIHADDQGKFNLTDLDCGKKYRLKAEAEGFQTKEIAQTMGYELNAVEQVEIGLEPLQETITEDDDLFKKLKLQPIYFDFDKATIRPDAAAELAQVVEVLKMYPNIKIDVRSHTDSRGNDAYNMKLSDRRAKSTMQWMIKQGIDPERISGRGYGESQLINECKNGVPCSKEQHQENRRSEFIIVKM</sequence>
<dbReference type="SUPFAM" id="SSF48452">
    <property type="entry name" value="TPR-like"/>
    <property type="match status" value="1"/>
</dbReference>
<dbReference type="InterPro" id="IPR011042">
    <property type="entry name" value="6-blade_b-propeller_TolB-like"/>
</dbReference>
<dbReference type="Gene3D" id="2.120.10.30">
    <property type="entry name" value="TolB, C-terminal domain"/>
    <property type="match status" value="1"/>
</dbReference>
<name>A0A378U305_MYROD</name>
<dbReference type="InterPro" id="IPR011990">
    <property type="entry name" value="TPR-like_helical_dom_sf"/>
</dbReference>
<organism evidence="7 8">
    <name type="scientific">Myroides odoratus</name>
    <name type="common">Flavobacterium odoratum</name>
    <dbReference type="NCBI Taxonomy" id="256"/>
    <lineage>
        <taxon>Bacteria</taxon>
        <taxon>Pseudomonadati</taxon>
        <taxon>Bacteroidota</taxon>
        <taxon>Flavobacteriia</taxon>
        <taxon>Flavobacteriales</taxon>
        <taxon>Flavobacteriaceae</taxon>
        <taxon>Myroides</taxon>
    </lineage>
</organism>
<evidence type="ECO:0000256" key="2">
    <source>
        <dbReference type="ARBA" id="ARBA00023136"/>
    </source>
</evidence>
<proteinExistence type="predicted"/>
<dbReference type="SUPFAM" id="SSF103088">
    <property type="entry name" value="OmpA-like"/>
    <property type="match status" value="1"/>
</dbReference>
<evidence type="ECO:0000259" key="6">
    <source>
        <dbReference type="PROSITE" id="PS51123"/>
    </source>
</evidence>
<dbReference type="InterPro" id="IPR036737">
    <property type="entry name" value="OmpA-like_sf"/>
</dbReference>
<protein>
    <submittedName>
        <fullName evidence="7">Root adhesin</fullName>
    </submittedName>
</protein>
<feature type="chain" id="PRO_5016829074" evidence="5">
    <location>
        <begin position="24"/>
        <end position="657"/>
    </location>
</feature>
<evidence type="ECO:0000256" key="5">
    <source>
        <dbReference type="SAM" id="SignalP"/>
    </source>
</evidence>
<dbReference type="InterPro" id="IPR006665">
    <property type="entry name" value="OmpA-like"/>
</dbReference>
<dbReference type="RefSeq" id="WP_115092225.1">
    <property type="nucleotide sequence ID" value="NZ_CP068107.1"/>
</dbReference>
<dbReference type="GO" id="GO:0009279">
    <property type="term" value="C:cell outer membrane"/>
    <property type="evidence" value="ECO:0007669"/>
    <property type="project" value="UniProtKB-SubCell"/>
</dbReference>
<keyword evidence="3" id="KW-0998">Cell outer membrane</keyword>
<keyword evidence="5" id="KW-0732">Signal</keyword>
<dbReference type="InterPro" id="IPR006664">
    <property type="entry name" value="OMP_bac"/>
</dbReference>
<feature type="signal peptide" evidence="5">
    <location>
        <begin position="1"/>
        <end position="23"/>
    </location>
</feature>
<dbReference type="PANTHER" id="PTHR30329:SF21">
    <property type="entry name" value="LIPOPROTEIN YIAD-RELATED"/>
    <property type="match status" value="1"/>
</dbReference>
<dbReference type="SUPFAM" id="SSF82171">
    <property type="entry name" value="DPP6 N-terminal domain-like"/>
    <property type="match status" value="1"/>
</dbReference>
<dbReference type="InterPro" id="IPR050330">
    <property type="entry name" value="Bact_OuterMem_StrucFunc"/>
</dbReference>
<dbReference type="Pfam" id="PF00691">
    <property type="entry name" value="OmpA"/>
    <property type="match status" value="1"/>
</dbReference>